<dbReference type="Pfam" id="PF00563">
    <property type="entry name" value="EAL"/>
    <property type="match status" value="1"/>
</dbReference>
<feature type="domain" description="EAL" evidence="1">
    <location>
        <begin position="87"/>
        <end position="330"/>
    </location>
</feature>
<dbReference type="InterPro" id="IPR050706">
    <property type="entry name" value="Cyclic-di-GMP_PDE-like"/>
</dbReference>
<accession>A0ABT6TGZ0</accession>
<dbReference type="PROSITE" id="PS50883">
    <property type="entry name" value="EAL"/>
    <property type="match status" value="1"/>
</dbReference>
<reference evidence="2" key="1">
    <citation type="submission" date="2023-04" db="EMBL/GenBank/DDBJ databases">
        <title>Comparative genomic analysis of Cohnella hashimotonis sp. nov., isolated from the International Space Station.</title>
        <authorList>
            <person name="Venkateswaran K."/>
            <person name="Simpson A."/>
        </authorList>
    </citation>
    <scope>NUCLEOTIDE SEQUENCE</scope>
    <source>
        <strain evidence="2">F6_2S_P_1</strain>
    </source>
</reference>
<gene>
    <name evidence="2" type="ORF">KB449_14140</name>
</gene>
<organism evidence="2 3">
    <name type="scientific">Cohnella hashimotonis</name>
    <dbReference type="NCBI Taxonomy" id="2826895"/>
    <lineage>
        <taxon>Bacteria</taxon>
        <taxon>Bacillati</taxon>
        <taxon>Bacillota</taxon>
        <taxon>Bacilli</taxon>
        <taxon>Bacillales</taxon>
        <taxon>Paenibacillaceae</taxon>
        <taxon>Cohnella</taxon>
    </lineage>
</organism>
<dbReference type="EMBL" id="JAGRPV010000001">
    <property type="protein sequence ID" value="MDI4646113.1"/>
    <property type="molecule type" value="Genomic_DNA"/>
</dbReference>
<protein>
    <submittedName>
        <fullName evidence="2">EAL domain-containing protein</fullName>
    </submittedName>
</protein>
<evidence type="ECO:0000313" key="2">
    <source>
        <dbReference type="EMBL" id="MDI4646113.1"/>
    </source>
</evidence>
<evidence type="ECO:0000259" key="1">
    <source>
        <dbReference type="PROSITE" id="PS50883"/>
    </source>
</evidence>
<evidence type="ECO:0000313" key="3">
    <source>
        <dbReference type="Proteomes" id="UP001161691"/>
    </source>
</evidence>
<dbReference type="PANTHER" id="PTHR33121:SF70">
    <property type="entry name" value="SIGNALING PROTEIN YKOW"/>
    <property type="match status" value="1"/>
</dbReference>
<sequence length="330" mass="37156">MSCRQCMAGEPLYEIRLADPANEAVAGEIVRFLAERGAPKQSKSDAILMRENAVADFYDFCLDHMNPASMAYRVNEGEWRPFTSLPEELREQWVEGVIAEERVVPYAQPIMSADGDIFGYEVLARFRAEDGKLLSPAEVFGAAKRRNRLYALDRMCRMAAVRSAVHLQGKVFINFIPTSIYSPQHCLRSTTALTRELGLDASKFVFEVVESEQVEDLAHLKSILSYYTEQGFSYALDDVGAGFNTPELLREIRPHYMKLDRGAADGVSEDPIKQRMAGELLRTALQVGAVPLAEGIEREEDYRWLLSLGYQLFQGYLWGRPEPIVPASSQ</sequence>
<proteinExistence type="predicted"/>
<keyword evidence="3" id="KW-1185">Reference proteome</keyword>
<dbReference type="Gene3D" id="3.20.20.450">
    <property type="entry name" value="EAL domain"/>
    <property type="match status" value="1"/>
</dbReference>
<dbReference type="SUPFAM" id="SSF141868">
    <property type="entry name" value="EAL domain-like"/>
    <property type="match status" value="1"/>
</dbReference>
<dbReference type="RefSeq" id="WP_282908998.1">
    <property type="nucleotide sequence ID" value="NZ_JAGRPV010000001.1"/>
</dbReference>
<dbReference type="Proteomes" id="UP001161691">
    <property type="component" value="Unassembled WGS sequence"/>
</dbReference>
<comment type="caution">
    <text evidence="2">The sequence shown here is derived from an EMBL/GenBank/DDBJ whole genome shotgun (WGS) entry which is preliminary data.</text>
</comment>
<name>A0ABT6TGZ0_9BACL</name>
<dbReference type="CDD" id="cd01948">
    <property type="entry name" value="EAL"/>
    <property type="match status" value="1"/>
</dbReference>
<dbReference type="InterPro" id="IPR001633">
    <property type="entry name" value="EAL_dom"/>
</dbReference>
<dbReference type="InterPro" id="IPR035919">
    <property type="entry name" value="EAL_sf"/>
</dbReference>
<dbReference type="SMART" id="SM00052">
    <property type="entry name" value="EAL"/>
    <property type="match status" value="1"/>
</dbReference>
<dbReference type="PANTHER" id="PTHR33121">
    <property type="entry name" value="CYCLIC DI-GMP PHOSPHODIESTERASE PDEF"/>
    <property type="match status" value="1"/>
</dbReference>